<protein>
    <submittedName>
        <fullName evidence="1">Uncharacterized protein</fullName>
    </submittedName>
</protein>
<dbReference type="EMBL" id="JBHSBL010000029">
    <property type="protein sequence ID" value="MFC4071772.1"/>
    <property type="molecule type" value="Genomic_DNA"/>
</dbReference>
<proteinExistence type="predicted"/>
<keyword evidence="2" id="KW-1185">Reference proteome</keyword>
<reference evidence="2" key="1">
    <citation type="journal article" date="2019" name="Int. J. Syst. Evol. Microbiol.">
        <title>The Global Catalogue of Microorganisms (GCM) 10K type strain sequencing project: providing services to taxonomists for standard genome sequencing and annotation.</title>
        <authorList>
            <consortium name="The Broad Institute Genomics Platform"/>
            <consortium name="The Broad Institute Genome Sequencing Center for Infectious Disease"/>
            <person name="Wu L."/>
            <person name="Ma J."/>
        </authorList>
    </citation>
    <scope>NUCLEOTIDE SEQUENCE [LARGE SCALE GENOMIC DNA]</scope>
    <source>
        <strain evidence="2">TBRC 5832</strain>
    </source>
</reference>
<sequence length="196" mass="22018">MPNLDFYAVDDDWPAVLDIVFGLTLFRVWEAYSRPGHDLREFRTTDEIVEAGEDYLMLLVTGAGPEPRIRRIDFAPGVSEAGFRYICEGWGLIQLHYGGFFKERELRWTHTNHNTEKRALTWAPTSPGIGDPAAWDWKAVTSASGRLNRAIRRLAVDKIGPRPVLPAAARLIDAADLRYVYGTGIHTTPSYGSTAR</sequence>
<gene>
    <name evidence="1" type="ORF">ACFO0C_43125</name>
</gene>
<evidence type="ECO:0000313" key="1">
    <source>
        <dbReference type="EMBL" id="MFC4071772.1"/>
    </source>
</evidence>
<name>A0ABV8J9U3_9ACTN</name>
<comment type="caution">
    <text evidence="1">The sequence shown here is derived from an EMBL/GenBank/DDBJ whole genome shotgun (WGS) entry which is preliminary data.</text>
</comment>
<dbReference type="Proteomes" id="UP001595867">
    <property type="component" value="Unassembled WGS sequence"/>
</dbReference>
<organism evidence="1 2">
    <name type="scientific">Actinoplanes subglobosus</name>
    <dbReference type="NCBI Taxonomy" id="1547892"/>
    <lineage>
        <taxon>Bacteria</taxon>
        <taxon>Bacillati</taxon>
        <taxon>Actinomycetota</taxon>
        <taxon>Actinomycetes</taxon>
        <taxon>Micromonosporales</taxon>
        <taxon>Micromonosporaceae</taxon>
        <taxon>Actinoplanes</taxon>
    </lineage>
</organism>
<accession>A0ABV8J9U3</accession>
<dbReference type="RefSeq" id="WP_378072650.1">
    <property type="nucleotide sequence ID" value="NZ_JBHSBL010000029.1"/>
</dbReference>
<evidence type="ECO:0000313" key="2">
    <source>
        <dbReference type="Proteomes" id="UP001595867"/>
    </source>
</evidence>